<comment type="caution">
    <text evidence="3">The sequence shown here is derived from an EMBL/GenBank/DDBJ whole genome shotgun (WGS) entry which is preliminary data.</text>
</comment>
<accession>A0AAV3T596</accession>
<feature type="domain" description="DUF8055" evidence="2">
    <location>
        <begin position="31"/>
        <end position="142"/>
    </location>
</feature>
<organism evidence="3 4">
    <name type="scientific">Natronoarchaeum mannanilyticum</name>
    <dbReference type="NCBI Taxonomy" id="926360"/>
    <lineage>
        <taxon>Archaea</taxon>
        <taxon>Methanobacteriati</taxon>
        <taxon>Methanobacteriota</taxon>
        <taxon>Stenosarchaea group</taxon>
        <taxon>Halobacteria</taxon>
        <taxon>Halobacteriales</taxon>
        <taxon>Natronoarchaeaceae</taxon>
    </lineage>
</organism>
<feature type="compositionally biased region" description="Basic and acidic residues" evidence="1">
    <location>
        <begin position="1"/>
        <end position="12"/>
    </location>
</feature>
<evidence type="ECO:0000256" key="1">
    <source>
        <dbReference type="SAM" id="MobiDB-lite"/>
    </source>
</evidence>
<sequence length="142" mass="16204">MADADRRDHDTTDIGGDEAAEAADATDESPAERIDRLLARARAEREDFEPPADPDERALEYLREGLWPTVETYVDARTGEFRRFERKEWDRLEASLHAWLALYARCYGERIDPDVPIRTAAEAFVDTYDLRDTACVLTGVPE</sequence>
<dbReference type="RefSeq" id="WP_343772091.1">
    <property type="nucleotide sequence ID" value="NZ_BAAADV010000001.1"/>
</dbReference>
<dbReference type="InterPro" id="IPR058368">
    <property type="entry name" value="DUF8055"/>
</dbReference>
<dbReference type="AlphaFoldDB" id="A0AAV3T596"/>
<reference evidence="3 4" key="1">
    <citation type="journal article" date="2019" name="Int. J. Syst. Evol. Microbiol.">
        <title>The Global Catalogue of Microorganisms (GCM) 10K type strain sequencing project: providing services to taxonomists for standard genome sequencing and annotation.</title>
        <authorList>
            <consortium name="The Broad Institute Genomics Platform"/>
            <consortium name="The Broad Institute Genome Sequencing Center for Infectious Disease"/>
            <person name="Wu L."/>
            <person name="Ma J."/>
        </authorList>
    </citation>
    <scope>NUCLEOTIDE SEQUENCE [LARGE SCALE GENOMIC DNA]</scope>
    <source>
        <strain evidence="3 4">JCM 16328</strain>
    </source>
</reference>
<feature type="compositionally biased region" description="Acidic residues" evidence="1">
    <location>
        <begin position="15"/>
        <end position="29"/>
    </location>
</feature>
<dbReference type="Pfam" id="PF26240">
    <property type="entry name" value="DUF8055"/>
    <property type="match status" value="1"/>
</dbReference>
<evidence type="ECO:0000259" key="2">
    <source>
        <dbReference type="Pfam" id="PF26240"/>
    </source>
</evidence>
<evidence type="ECO:0000313" key="3">
    <source>
        <dbReference type="EMBL" id="GAA0662256.1"/>
    </source>
</evidence>
<dbReference type="Proteomes" id="UP001500420">
    <property type="component" value="Unassembled WGS sequence"/>
</dbReference>
<proteinExistence type="predicted"/>
<feature type="region of interest" description="Disordered" evidence="1">
    <location>
        <begin position="1"/>
        <end position="33"/>
    </location>
</feature>
<protein>
    <recommendedName>
        <fullName evidence="2">DUF8055 domain-containing protein</fullName>
    </recommendedName>
</protein>
<evidence type="ECO:0000313" key="4">
    <source>
        <dbReference type="Proteomes" id="UP001500420"/>
    </source>
</evidence>
<dbReference type="EMBL" id="BAAADV010000001">
    <property type="protein sequence ID" value="GAA0662256.1"/>
    <property type="molecule type" value="Genomic_DNA"/>
</dbReference>
<keyword evidence="4" id="KW-1185">Reference proteome</keyword>
<name>A0AAV3T596_9EURY</name>
<gene>
    <name evidence="3" type="ORF">GCM10009020_03380</name>
</gene>